<dbReference type="STRING" id="106634.TVD_01835"/>
<dbReference type="PANTHER" id="PTHR34957:SF1">
    <property type="entry name" value="NUCLEAR TRANSPORT FACTOR 2 (NTF2) FAMILY PROTEIN"/>
    <property type="match status" value="1"/>
</dbReference>
<protein>
    <submittedName>
        <fullName evidence="1">Uncharacterized protein</fullName>
    </submittedName>
</protein>
<evidence type="ECO:0000313" key="1">
    <source>
        <dbReference type="EMBL" id="AKJ96387.1"/>
    </source>
</evidence>
<dbReference type="OrthoDB" id="5767026at2"/>
<dbReference type="AlphaFoldDB" id="A0A0G3GA13"/>
<keyword evidence="2" id="KW-1185">Reference proteome</keyword>
<gene>
    <name evidence="1" type="ORF">TVD_01835</name>
</gene>
<organism evidence="1 2">
    <name type="scientific">Thioalkalivibrio versutus</name>
    <dbReference type="NCBI Taxonomy" id="106634"/>
    <lineage>
        <taxon>Bacteria</taxon>
        <taxon>Pseudomonadati</taxon>
        <taxon>Pseudomonadota</taxon>
        <taxon>Gammaproteobacteria</taxon>
        <taxon>Chromatiales</taxon>
        <taxon>Ectothiorhodospiraceae</taxon>
        <taxon>Thioalkalivibrio</taxon>
    </lineage>
</organism>
<dbReference type="KEGG" id="tvr:TVD_01835"/>
<dbReference type="InterPro" id="IPR037401">
    <property type="entry name" value="SnoaL-like"/>
</dbReference>
<evidence type="ECO:0000313" key="2">
    <source>
        <dbReference type="Proteomes" id="UP000064201"/>
    </source>
</evidence>
<proteinExistence type="predicted"/>
<accession>A0A0G3GA13</accession>
<dbReference type="SUPFAM" id="SSF54427">
    <property type="entry name" value="NTF2-like"/>
    <property type="match status" value="1"/>
</dbReference>
<dbReference type="PATRIC" id="fig|106634.4.peg.373"/>
<sequence>MATDADRCVEAYYAAFRAADIEQMMRLWGERPDIVCIHPGSPRAHRGVAEVMESWLLVFARELNIGIEPKIVGRHETGEIISLVIEEAITRPGDVAPTGTILISQTWRWLDTGWRLLFHHASHGRRSPPSQDGMFVPDGGGNTRH</sequence>
<dbReference type="Pfam" id="PF13474">
    <property type="entry name" value="SnoaL_3"/>
    <property type="match status" value="1"/>
</dbReference>
<reference evidence="1 2" key="1">
    <citation type="submission" date="2015-04" db="EMBL/GenBank/DDBJ databases">
        <title>Complete Sequence for the Genome of the Thioalkalivibrio versutus D301.</title>
        <authorList>
            <person name="Mu T."/>
            <person name="Zhou J."/>
            <person name="Xu X."/>
        </authorList>
    </citation>
    <scope>NUCLEOTIDE SEQUENCE [LARGE SCALE GENOMIC DNA]</scope>
    <source>
        <strain evidence="1 2">D301</strain>
    </source>
</reference>
<dbReference type="Proteomes" id="UP000064201">
    <property type="component" value="Chromosome"/>
</dbReference>
<dbReference type="InterPro" id="IPR032710">
    <property type="entry name" value="NTF2-like_dom_sf"/>
</dbReference>
<dbReference type="PANTHER" id="PTHR34957">
    <property type="entry name" value="NUCLEAR TRANSPORT FACTOR 2 (NTF2) FAMILY PROTEIN"/>
    <property type="match status" value="1"/>
</dbReference>
<dbReference type="EMBL" id="CP011367">
    <property type="protein sequence ID" value="AKJ96387.1"/>
    <property type="molecule type" value="Genomic_DNA"/>
</dbReference>
<dbReference type="Gene3D" id="3.10.450.50">
    <property type="match status" value="1"/>
</dbReference>
<name>A0A0G3GA13_9GAMM</name>